<evidence type="ECO:0000313" key="2">
    <source>
        <dbReference type="EMBL" id="QJA84324.1"/>
    </source>
</evidence>
<evidence type="ECO:0000256" key="1">
    <source>
        <dbReference type="SAM" id="MobiDB-lite"/>
    </source>
</evidence>
<protein>
    <submittedName>
        <fullName evidence="2">Uncharacterized protein</fullName>
    </submittedName>
</protein>
<dbReference type="AlphaFoldDB" id="A0A6M3KSD5"/>
<gene>
    <name evidence="2" type="ORF">MM415A00210_0049</name>
</gene>
<reference evidence="2" key="1">
    <citation type="submission" date="2020-03" db="EMBL/GenBank/DDBJ databases">
        <title>The deep terrestrial virosphere.</title>
        <authorList>
            <person name="Holmfeldt K."/>
            <person name="Nilsson E."/>
            <person name="Simone D."/>
            <person name="Lopez-Fernandez M."/>
            <person name="Wu X."/>
            <person name="de Brujin I."/>
            <person name="Lundin D."/>
            <person name="Andersson A."/>
            <person name="Bertilsson S."/>
            <person name="Dopson M."/>
        </authorList>
    </citation>
    <scope>NUCLEOTIDE SEQUENCE</scope>
    <source>
        <strain evidence="2">MM415A00210</strain>
    </source>
</reference>
<feature type="region of interest" description="Disordered" evidence="1">
    <location>
        <begin position="1"/>
        <end position="20"/>
    </location>
</feature>
<name>A0A6M3KSD5_9ZZZZ</name>
<proteinExistence type="predicted"/>
<sequence>MDDFSKGQNNQISPLKTPNNQAVEAVNVRFNSRYGSLAKRDPLLAAWDAGSSAITGLDRFYKSDGTIKAVMSTSTTLEIGNTTGTGTTTIASGLTDGKRWQFVTYKDLLIGGNGYDQPIKYDGHTTTTANTDGARTAGELCAELGAPFAELNTGSNLDASSWYQYKMAFYDGSTYDYSTAKSNPINTGSTVRDITLTGIPLGPTGTTARYIYRTLGAANQATVEADTTYYKIATISNNTGITINDAMTDATADDNAAPTWATVSGGTNVTPPMGSLFEIAKERLFVAGHKTYPSEIYWSDSLNPDHFLPSDYEVCRPDDGDKITFIKTFLGILHVGKTNTIQKFYTVGDSDSNWEWSDPFSFIGCPASYTVSISPTGVIYLARNGLYRFNGQSSSFISDAVTPTINDISQNNIEECFGIYNNNEYRLAYTSTESGSAHNNRVLLYDFVRDAYAVDYQNVSCFAVFRSGNDYGTLYAGSSAADGVVTAYSTSSPLISESKKSRLDTGAFNDSATTGTEIAPIIYIAWNGTIATWLGEMQAKNANITNFTSVGTYLPNATIARPDTTGAWTSPIYQINATNLTKLYWNENLGAYGDVVWQLHLNSTSATVPSTAWSSNFTDPSGSNISGVAGNNFVQLRCNMTTSDINYTPTLYAADGYVFKMTYSKEGTNYETSILSTYKTGWKDFDVPLYKKFIRRMKVFYEGTSGTVSINYKNDEGDIDKTFTIDLSVSPDYSNSDEYIGEDSLKIYTFYPPANSATDPSPIGQQFQFTITEDGVVNWLIHKIEVAYDVEELDF</sequence>
<organism evidence="2">
    <name type="scientific">viral metagenome</name>
    <dbReference type="NCBI Taxonomy" id="1070528"/>
    <lineage>
        <taxon>unclassified sequences</taxon>
        <taxon>metagenomes</taxon>
        <taxon>organismal metagenomes</taxon>
    </lineage>
</organism>
<dbReference type="EMBL" id="MT142527">
    <property type="protein sequence ID" value="QJA84324.1"/>
    <property type="molecule type" value="Genomic_DNA"/>
</dbReference>
<accession>A0A6M3KSD5</accession>